<name>A0A0A9B7R5_ARUDO</name>
<dbReference type="AlphaFoldDB" id="A0A0A9B7R5"/>
<reference evidence="1" key="1">
    <citation type="submission" date="2014-09" db="EMBL/GenBank/DDBJ databases">
        <authorList>
            <person name="Magalhaes I.L.F."/>
            <person name="Oliveira U."/>
            <person name="Santos F.R."/>
            <person name="Vidigal T.H.D.A."/>
            <person name="Brescovit A.D."/>
            <person name="Santos A.J."/>
        </authorList>
    </citation>
    <scope>NUCLEOTIDE SEQUENCE</scope>
    <source>
        <tissue evidence="1">Shoot tissue taken approximately 20 cm above the soil surface</tissue>
    </source>
</reference>
<protein>
    <submittedName>
        <fullName evidence="1">Uncharacterized protein</fullName>
    </submittedName>
</protein>
<reference evidence="1" key="2">
    <citation type="journal article" date="2015" name="Data Brief">
        <title>Shoot transcriptome of the giant reed, Arundo donax.</title>
        <authorList>
            <person name="Barrero R.A."/>
            <person name="Guerrero F.D."/>
            <person name="Moolhuijzen P."/>
            <person name="Goolsby J.A."/>
            <person name="Tidwell J."/>
            <person name="Bellgard S.E."/>
            <person name="Bellgard M.I."/>
        </authorList>
    </citation>
    <scope>NUCLEOTIDE SEQUENCE</scope>
    <source>
        <tissue evidence="1">Shoot tissue taken approximately 20 cm above the soil surface</tissue>
    </source>
</reference>
<accession>A0A0A9B7R5</accession>
<evidence type="ECO:0000313" key="1">
    <source>
        <dbReference type="EMBL" id="JAD55337.1"/>
    </source>
</evidence>
<dbReference type="EMBL" id="GBRH01242558">
    <property type="protein sequence ID" value="JAD55337.1"/>
    <property type="molecule type" value="Transcribed_RNA"/>
</dbReference>
<proteinExistence type="predicted"/>
<organism evidence="1">
    <name type="scientific">Arundo donax</name>
    <name type="common">Giant reed</name>
    <name type="synonym">Donax arundinaceus</name>
    <dbReference type="NCBI Taxonomy" id="35708"/>
    <lineage>
        <taxon>Eukaryota</taxon>
        <taxon>Viridiplantae</taxon>
        <taxon>Streptophyta</taxon>
        <taxon>Embryophyta</taxon>
        <taxon>Tracheophyta</taxon>
        <taxon>Spermatophyta</taxon>
        <taxon>Magnoliopsida</taxon>
        <taxon>Liliopsida</taxon>
        <taxon>Poales</taxon>
        <taxon>Poaceae</taxon>
        <taxon>PACMAD clade</taxon>
        <taxon>Arundinoideae</taxon>
        <taxon>Arundineae</taxon>
        <taxon>Arundo</taxon>
    </lineage>
</organism>
<sequence>MNLQCIVVFPQVFKLECNFTCKHFNLRQCIKSIYEKFKILGIFTVMKRSKKIWVLQTCPSEENLVPEIQEKIGGEIRD</sequence>